<feature type="region of interest" description="Disordered" evidence="1">
    <location>
        <begin position="103"/>
        <end position="122"/>
    </location>
</feature>
<name>A0A5B7I6R9_PORTR</name>
<evidence type="ECO:0000313" key="3">
    <source>
        <dbReference type="Proteomes" id="UP000324222"/>
    </source>
</evidence>
<dbReference type="Proteomes" id="UP000324222">
    <property type="component" value="Unassembled WGS sequence"/>
</dbReference>
<protein>
    <submittedName>
        <fullName evidence="2">Uncharacterized protein</fullName>
    </submittedName>
</protein>
<proteinExistence type="predicted"/>
<reference evidence="2 3" key="1">
    <citation type="submission" date="2019-05" db="EMBL/GenBank/DDBJ databases">
        <title>Another draft genome of Portunus trituberculatus and its Hox gene families provides insights of decapod evolution.</title>
        <authorList>
            <person name="Jeong J.-H."/>
            <person name="Song I."/>
            <person name="Kim S."/>
            <person name="Choi T."/>
            <person name="Kim D."/>
            <person name="Ryu S."/>
            <person name="Kim W."/>
        </authorList>
    </citation>
    <scope>NUCLEOTIDE SEQUENCE [LARGE SCALE GENOMIC DNA]</scope>
    <source>
        <tissue evidence="2">Muscle</tissue>
    </source>
</reference>
<feature type="compositionally biased region" description="Low complexity" evidence="1">
    <location>
        <begin position="103"/>
        <end position="114"/>
    </location>
</feature>
<evidence type="ECO:0000256" key="1">
    <source>
        <dbReference type="SAM" id="MobiDB-lite"/>
    </source>
</evidence>
<comment type="caution">
    <text evidence="2">The sequence shown here is derived from an EMBL/GenBank/DDBJ whole genome shotgun (WGS) entry which is preliminary data.</text>
</comment>
<accession>A0A5B7I6R9</accession>
<keyword evidence="3" id="KW-1185">Reference proteome</keyword>
<dbReference type="AlphaFoldDB" id="A0A5B7I6R9"/>
<dbReference type="EMBL" id="VSRR010046235">
    <property type="protein sequence ID" value="MPC77599.1"/>
    <property type="molecule type" value="Genomic_DNA"/>
</dbReference>
<sequence length="122" mass="13161">MRNNVMLSVISWSLPTRCLTFPFPHSSHSMCHRLPCVAPSLSPSFPPLVGTPGDVKSAKSLDQASSLSPALRIAAPLAAFLRCFPSFHSVYRLTICICVDGTASSPASPRLASPRPERKPIF</sequence>
<organism evidence="2 3">
    <name type="scientific">Portunus trituberculatus</name>
    <name type="common">Swimming crab</name>
    <name type="synonym">Neptunus trituberculatus</name>
    <dbReference type="NCBI Taxonomy" id="210409"/>
    <lineage>
        <taxon>Eukaryota</taxon>
        <taxon>Metazoa</taxon>
        <taxon>Ecdysozoa</taxon>
        <taxon>Arthropoda</taxon>
        <taxon>Crustacea</taxon>
        <taxon>Multicrustacea</taxon>
        <taxon>Malacostraca</taxon>
        <taxon>Eumalacostraca</taxon>
        <taxon>Eucarida</taxon>
        <taxon>Decapoda</taxon>
        <taxon>Pleocyemata</taxon>
        <taxon>Brachyura</taxon>
        <taxon>Eubrachyura</taxon>
        <taxon>Portunoidea</taxon>
        <taxon>Portunidae</taxon>
        <taxon>Portuninae</taxon>
        <taxon>Portunus</taxon>
    </lineage>
</organism>
<gene>
    <name evidence="2" type="ORF">E2C01_072056</name>
</gene>
<evidence type="ECO:0000313" key="2">
    <source>
        <dbReference type="EMBL" id="MPC77599.1"/>
    </source>
</evidence>